<dbReference type="Proteomes" id="UP000671973">
    <property type="component" value="Segment"/>
</dbReference>
<dbReference type="EMBL" id="MT234338">
    <property type="protein sequence ID" value="QIW87227.1"/>
    <property type="molecule type" value="Genomic_DNA"/>
</dbReference>
<protein>
    <submittedName>
        <fullName evidence="1">Uncharacterized protein</fullName>
    </submittedName>
</protein>
<sequence>MKTKDELLTSISSLSVGELRTLNRYYLHPNNQRACNTCHQVFDGIREHFPIKKYQDNGNISWNVKCKTCFNAINRERRIEYRKYAETFIRSKLASYRNRAKQENIPFNLTADYLIDLWNNQKGLCHYIGEPIDFTLTVPAGTHPHLATPSLDKLTPSKGYVIGNVVWCSYGINRMKNDLDYDMFIKACELILKNRNI</sequence>
<keyword evidence="2" id="KW-1185">Reference proteome</keyword>
<organism evidence="1 2">
    <name type="scientific">Agrobacterium phage OLIVR1</name>
    <dbReference type="NCBI Taxonomy" id="2723769"/>
    <lineage>
        <taxon>Viruses</taxon>
        <taxon>Duplodnaviria</taxon>
        <taxon>Heunggongvirae</taxon>
        <taxon>Uroviricota</taxon>
        <taxon>Caudoviricetes</taxon>
        <taxon>Schitoviridae</taxon>
        <taxon>Oliverunavirus</taxon>
        <taxon>Oliverunavirus OLIVR1</taxon>
    </lineage>
</organism>
<dbReference type="Gene3D" id="3.30.40.220">
    <property type="match status" value="1"/>
</dbReference>
<accession>A0A858MR21</accession>
<evidence type="ECO:0000313" key="2">
    <source>
        <dbReference type="Proteomes" id="UP000671973"/>
    </source>
</evidence>
<proteinExistence type="predicted"/>
<evidence type="ECO:0000313" key="1">
    <source>
        <dbReference type="EMBL" id="QIW87227.1"/>
    </source>
</evidence>
<name>A0A858MR21_9CAUD</name>
<gene>
    <name evidence="1" type="ORF">Ab1vBOLIVR1_gp32</name>
</gene>
<reference evidence="1 2" key="1">
    <citation type="submission" date="2020-03" db="EMBL/GenBank/DDBJ databases">
        <authorList>
            <person name="Holtappels D."/>
            <person name="Bomans J.P.J."/>
            <person name="Lavigne R."/>
            <person name="Wagemans J."/>
        </authorList>
    </citation>
    <scope>NUCLEOTIDE SEQUENCE [LARGE SCALE GENOMIC DNA]</scope>
    <source>
        <strain evidence="1 2">OLIVR1</strain>
    </source>
</reference>